<dbReference type="InterPro" id="IPR036259">
    <property type="entry name" value="MFS_trans_sf"/>
</dbReference>
<evidence type="ECO:0000313" key="9">
    <source>
        <dbReference type="WBParaSite" id="DME_0001064401-mRNA-1"/>
    </source>
</evidence>
<evidence type="ECO:0000313" key="6">
    <source>
        <dbReference type="EMBL" id="VDN54092.1"/>
    </source>
</evidence>
<dbReference type="AlphaFoldDB" id="A0A158Q6N7"/>
<dbReference type="EMBL" id="UYYG01000267">
    <property type="protein sequence ID" value="VDN54092.1"/>
    <property type="molecule type" value="Genomic_DNA"/>
</dbReference>
<keyword evidence="4 5" id="KW-0472">Membrane</keyword>
<keyword evidence="3 5" id="KW-1133">Transmembrane helix</keyword>
<dbReference type="OrthoDB" id="4540492at2759"/>
<dbReference type="PANTHER" id="PTHR23503">
    <property type="entry name" value="SOLUTE CARRIER FAMILY 2"/>
    <property type="match status" value="1"/>
</dbReference>
<organism evidence="7 9">
    <name type="scientific">Dracunculus medinensis</name>
    <name type="common">Guinea worm</name>
    <dbReference type="NCBI Taxonomy" id="318479"/>
    <lineage>
        <taxon>Eukaryota</taxon>
        <taxon>Metazoa</taxon>
        <taxon>Ecdysozoa</taxon>
        <taxon>Nematoda</taxon>
        <taxon>Chromadorea</taxon>
        <taxon>Rhabditida</taxon>
        <taxon>Spirurina</taxon>
        <taxon>Dracunculoidea</taxon>
        <taxon>Dracunculidae</taxon>
        <taxon>Dracunculus</taxon>
    </lineage>
</organism>
<dbReference type="Gene3D" id="1.20.1250.20">
    <property type="entry name" value="MFS general substrate transporter like domains"/>
    <property type="match status" value="2"/>
</dbReference>
<dbReference type="Proteomes" id="UP000038040">
    <property type="component" value="Unplaced"/>
</dbReference>
<name>A0A158Q6N7_DRAME</name>
<evidence type="ECO:0000256" key="1">
    <source>
        <dbReference type="ARBA" id="ARBA00004370"/>
    </source>
</evidence>
<evidence type="ECO:0000313" key="7">
    <source>
        <dbReference type="Proteomes" id="UP000038040"/>
    </source>
</evidence>
<evidence type="ECO:0000256" key="5">
    <source>
        <dbReference type="SAM" id="Phobius"/>
    </source>
</evidence>
<gene>
    <name evidence="6" type="ORF">DME_LOCUS4065</name>
</gene>
<protein>
    <submittedName>
        <fullName evidence="9">MFS domain-containing protein</fullName>
    </submittedName>
</protein>
<dbReference type="Pfam" id="PF00083">
    <property type="entry name" value="Sugar_tr"/>
    <property type="match status" value="1"/>
</dbReference>
<keyword evidence="2 5" id="KW-0812">Transmembrane</keyword>
<reference evidence="6 8" key="2">
    <citation type="submission" date="2018-11" db="EMBL/GenBank/DDBJ databases">
        <authorList>
            <consortium name="Pathogen Informatics"/>
        </authorList>
    </citation>
    <scope>NUCLEOTIDE SEQUENCE [LARGE SCALE GENOMIC DNA]</scope>
</reference>
<feature type="transmembrane region" description="Helical" evidence="5">
    <location>
        <begin position="223"/>
        <end position="244"/>
    </location>
</feature>
<dbReference type="SUPFAM" id="SSF103473">
    <property type="entry name" value="MFS general substrate transporter"/>
    <property type="match status" value="1"/>
</dbReference>
<dbReference type="STRING" id="318479.A0A158Q6N7"/>
<evidence type="ECO:0000256" key="2">
    <source>
        <dbReference type="ARBA" id="ARBA00022692"/>
    </source>
</evidence>
<dbReference type="GO" id="GO:0016020">
    <property type="term" value="C:membrane"/>
    <property type="evidence" value="ECO:0007669"/>
    <property type="project" value="UniProtKB-SubCell"/>
</dbReference>
<evidence type="ECO:0000256" key="4">
    <source>
        <dbReference type="ARBA" id="ARBA00023136"/>
    </source>
</evidence>
<evidence type="ECO:0000256" key="3">
    <source>
        <dbReference type="ARBA" id="ARBA00022989"/>
    </source>
</evidence>
<feature type="transmembrane region" description="Helical" evidence="5">
    <location>
        <begin position="256"/>
        <end position="277"/>
    </location>
</feature>
<dbReference type="GO" id="GO:0015149">
    <property type="term" value="F:hexose transmembrane transporter activity"/>
    <property type="evidence" value="ECO:0007669"/>
    <property type="project" value="TreeGrafter"/>
</dbReference>
<dbReference type="InterPro" id="IPR005828">
    <property type="entry name" value="MFS_sugar_transport-like"/>
</dbReference>
<dbReference type="WBParaSite" id="DME_0001064401-mRNA-1">
    <property type="protein sequence ID" value="DME_0001064401-mRNA-1"/>
    <property type="gene ID" value="DME_0001064401"/>
</dbReference>
<accession>A0A158Q6N7</accession>
<feature type="transmembrane region" description="Helical" evidence="5">
    <location>
        <begin position="284"/>
        <end position="306"/>
    </location>
</feature>
<sequence>NYKLQIPHLTINFFFIYYHRSFLGSFNFGYQIAIVNPLSQLLQDFIHNSNYNLEFTKIEAKELWSAIASLIFFGAIVGAGIAPRFINFIGCKRLFTIISVVILSLAGVVTNIGFVIASVLGLPEIFGTSTLWHYAYGIEIIPCVLSLVYSLFVLRESPKFYLVRNDMESALQSINYYYEYKNNIIAITVAEKIRNGINSHVRDANWSFIITDRPTRRGLMLSFILNVTVSFSGIIAISFFGTSLLNAVGFSQDRAALTNCLISLFGTVACILNTFTVDKIGRRLLVIGSLISLVVMNLGMMIIVLVFLKFGIYWLGYVFIAFLIVFVFVFR</sequence>
<evidence type="ECO:0000313" key="8">
    <source>
        <dbReference type="Proteomes" id="UP000274756"/>
    </source>
</evidence>
<proteinExistence type="predicted"/>
<feature type="transmembrane region" description="Helical" evidence="5">
    <location>
        <begin position="134"/>
        <end position="154"/>
    </location>
</feature>
<dbReference type="PANTHER" id="PTHR23503:SF106">
    <property type="entry name" value="MAJOR FACILITATOR SUPERFAMILY (MFS) PROFILE DOMAIN-CONTAINING PROTEIN"/>
    <property type="match status" value="1"/>
</dbReference>
<reference evidence="9" key="1">
    <citation type="submission" date="2016-04" db="UniProtKB">
        <authorList>
            <consortium name="WormBaseParasite"/>
        </authorList>
    </citation>
    <scope>IDENTIFICATION</scope>
</reference>
<feature type="transmembrane region" description="Helical" evidence="5">
    <location>
        <begin position="94"/>
        <end position="122"/>
    </location>
</feature>
<dbReference type="Proteomes" id="UP000274756">
    <property type="component" value="Unassembled WGS sequence"/>
</dbReference>
<keyword evidence="8" id="KW-1185">Reference proteome</keyword>
<feature type="transmembrane region" description="Helical" evidence="5">
    <location>
        <begin position="63"/>
        <end position="82"/>
    </location>
</feature>
<dbReference type="InterPro" id="IPR045263">
    <property type="entry name" value="GLUT"/>
</dbReference>
<comment type="subcellular location">
    <subcellularLocation>
        <location evidence="1">Membrane</location>
    </subcellularLocation>
</comment>
<feature type="transmembrane region" description="Helical" evidence="5">
    <location>
        <begin position="312"/>
        <end position="330"/>
    </location>
</feature>